<dbReference type="InterPro" id="IPR022060">
    <property type="entry name" value="DUF3616"/>
</dbReference>
<dbReference type="EMBL" id="PVWJ01000122">
    <property type="protein sequence ID" value="PSB01223.1"/>
    <property type="molecule type" value="Genomic_DNA"/>
</dbReference>
<proteinExistence type="predicted"/>
<sequence>MTIASLLYQVLLQFPPELGEHRDDLSAVMLTTNTNDSSESQFSLWLGSDETSTIERLSLIDNRTFGNHHTFKISDFINLPEPDDQEIDIEGLDYDETEHYLWLVGSHSWKRKKPKDDKNEAKNLERLATLTTERNRYILARIPLVNGELFQEYKFEDVNLKSIHAAKLALTKTENVLIESLKSDPHLKIFVSSKVPGKDNGFDIEGIAVKQGKIFLGLRGPVIRGWAIILEIELEETTTDTLNLKSIGEEDSLYKKHFVYLNGLGIRDLCFEGEDLLILAGATMDLDAKVKVFRLSNAVNLPDNILHKPEVITDLPHGEGEDKPEGVTLFQALSGEPSLLVVYDSPNSARLQGESNVLADVFKL</sequence>
<accession>A0A2T1BZC1</accession>
<protein>
    <submittedName>
        <fullName evidence="2">DUF3616 domain-containing protein</fullName>
    </submittedName>
</protein>
<comment type="caution">
    <text evidence="2">The sequence shown here is derived from an EMBL/GenBank/DDBJ whole genome shotgun (WGS) entry which is preliminary data.</text>
</comment>
<organism evidence="2 3">
    <name type="scientific">Merismopedia glauca CCAP 1448/3</name>
    <dbReference type="NCBI Taxonomy" id="1296344"/>
    <lineage>
        <taxon>Bacteria</taxon>
        <taxon>Bacillati</taxon>
        <taxon>Cyanobacteriota</taxon>
        <taxon>Cyanophyceae</taxon>
        <taxon>Synechococcales</taxon>
        <taxon>Merismopediaceae</taxon>
        <taxon>Merismopedia</taxon>
    </lineage>
</organism>
<evidence type="ECO:0000313" key="3">
    <source>
        <dbReference type="Proteomes" id="UP000238762"/>
    </source>
</evidence>
<reference evidence="2 3" key="2">
    <citation type="submission" date="2018-03" db="EMBL/GenBank/DDBJ databases">
        <title>The ancient ancestry and fast evolution of plastids.</title>
        <authorList>
            <person name="Moore K.R."/>
            <person name="Magnabosco C."/>
            <person name="Momper L."/>
            <person name="Gold D.A."/>
            <person name="Bosak T."/>
            <person name="Fournier G.P."/>
        </authorList>
    </citation>
    <scope>NUCLEOTIDE SEQUENCE [LARGE SCALE GENOMIC DNA]</scope>
    <source>
        <strain evidence="2 3">CCAP 1448/3</strain>
    </source>
</reference>
<keyword evidence="3" id="KW-1185">Reference proteome</keyword>
<name>A0A2T1BZC1_9CYAN</name>
<gene>
    <name evidence="2" type="ORF">C7B64_19420</name>
</gene>
<evidence type="ECO:0000259" key="1">
    <source>
        <dbReference type="Pfam" id="PF12275"/>
    </source>
</evidence>
<dbReference type="RefSeq" id="WP_106290457.1">
    <property type="nucleotide sequence ID" value="NZ_CAWNTC010000155.1"/>
</dbReference>
<evidence type="ECO:0000313" key="2">
    <source>
        <dbReference type="EMBL" id="PSB01223.1"/>
    </source>
</evidence>
<reference evidence="2 3" key="1">
    <citation type="submission" date="2018-02" db="EMBL/GenBank/DDBJ databases">
        <authorList>
            <person name="Cohen D.B."/>
            <person name="Kent A.D."/>
        </authorList>
    </citation>
    <scope>NUCLEOTIDE SEQUENCE [LARGE SCALE GENOMIC DNA]</scope>
    <source>
        <strain evidence="2 3">CCAP 1448/3</strain>
    </source>
</reference>
<dbReference type="OrthoDB" id="423529at2"/>
<dbReference type="Proteomes" id="UP000238762">
    <property type="component" value="Unassembled WGS sequence"/>
</dbReference>
<dbReference type="AlphaFoldDB" id="A0A2T1BZC1"/>
<dbReference type="Pfam" id="PF12275">
    <property type="entry name" value="DUF3616"/>
    <property type="match status" value="1"/>
</dbReference>
<feature type="domain" description="DUF3616" evidence="1">
    <location>
        <begin position="40"/>
        <end position="360"/>
    </location>
</feature>